<organism evidence="1">
    <name type="scientific">Anguilla anguilla</name>
    <name type="common">European freshwater eel</name>
    <name type="synonym">Muraena anguilla</name>
    <dbReference type="NCBI Taxonomy" id="7936"/>
    <lineage>
        <taxon>Eukaryota</taxon>
        <taxon>Metazoa</taxon>
        <taxon>Chordata</taxon>
        <taxon>Craniata</taxon>
        <taxon>Vertebrata</taxon>
        <taxon>Euteleostomi</taxon>
        <taxon>Actinopterygii</taxon>
        <taxon>Neopterygii</taxon>
        <taxon>Teleostei</taxon>
        <taxon>Anguilliformes</taxon>
        <taxon>Anguillidae</taxon>
        <taxon>Anguilla</taxon>
    </lineage>
</organism>
<dbReference type="EMBL" id="GBXM01099971">
    <property type="protein sequence ID" value="JAH08606.1"/>
    <property type="molecule type" value="Transcribed_RNA"/>
</dbReference>
<evidence type="ECO:0000313" key="1">
    <source>
        <dbReference type="EMBL" id="JAH08606.1"/>
    </source>
</evidence>
<reference evidence="1" key="1">
    <citation type="submission" date="2014-11" db="EMBL/GenBank/DDBJ databases">
        <authorList>
            <person name="Amaro Gonzalez C."/>
        </authorList>
    </citation>
    <scope>NUCLEOTIDE SEQUENCE</scope>
</reference>
<dbReference type="AlphaFoldDB" id="A0A0E9PVF5"/>
<reference evidence="1" key="2">
    <citation type="journal article" date="2015" name="Fish Shellfish Immunol.">
        <title>Early steps in the European eel (Anguilla anguilla)-Vibrio vulnificus interaction in the gills: Role of the RtxA13 toxin.</title>
        <authorList>
            <person name="Callol A."/>
            <person name="Pajuelo D."/>
            <person name="Ebbesson L."/>
            <person name="Teles M."/>
            <person name="MacKenzie S."/>
            <person name="Amaro C."/>
        </authorList>
    </citation>
    <scope>NUCLEOTIDE SEQUENCE</scope>
</reference>
<protein>
    <submittedName>
        <fullName evidence="1">Uncharacterized protein</fullName>
    </submittedName>
</protein>
<proteinExistence type="predicted"/>
<sequence length="37" mass="4236">MPVLIEVLKWISLPRMTTLSYSCSVLKRGGVVEWLET</sequence>
<accession>A0A0E9PVF5</accession>
<name>A0A0E9PVF5_ANGAN</name>